<dbReference type="Proteomes" id="UP000002730">
    <property type="component" value="Chromosome"/>
</dbReference>
<dbReference type="RefSeq" id="WP_010075198.1">
    <property type="nucleotide sequence ID" value="NC_014393.1"/>
</dbReference>
<organism evidence="2 3">
    <name type="scientific">Clostridium cellulovorans (strain ATCC 35296 / DSM 3052 / OCM 3 / 743B)</name>
    <dbReference type="NCBI Taxonomy" id="573061"/>
    <lineage>
        <taxon>Bacteria</taxon>
        <taxon>Bacillati</taxon>
        <taxon>Bacillota</taxon>
        <taxon>Clostridia</taxon>
        <taxon>Eubacteriales</taxon>
        <taxon>Clostridiaceae</taxon>
        <taxon>Clostridium</taxon>
    </lineage>
</organism>
<evidence type="ECO:0000313" key="2">
    <source>
        <dbReference type="EMBL" id="ADL50037.1"/>
    </source>
</evidence>
<dbReference type="OrthoDB" id="1910146at2"/>
<keyword evidence="3" id="KW-1185">Reference proteome</keyword>
<dbReference type="EMBL" id="CP002160">
    <property type="protein sequence ID" value="ADL50037.1"/>
    <property type="molecule type" value="Genomic_DNA"/>
</dbReference>
<sequence length="74" mass="8658">MSFFSSSSGRGHYGGMHQGRGYYRREGLFMKLLRLLGVLSSSARGHNRIHSHSSYHNNHFNHGYHRRRHKSSWS</sequence>
<dbReference type="KEGG" id="ccb:Clocel_0253"/>
<dbReference type="eggNOG" id="ENOG50324BQ">
    <property type="taxonomic scope" value="Bacteria"/>
</dbReference>
<feature type="compositionally biased region" description="Basic residues" evidence="1">
    <location>
        <begin position="62"/>
        <end position="74"/>
    </location>
</feature>
<reference evidence="2 3" key="1">
    <citation type="submission" date="2010-08" db="EMBL/GenBank/DDBJ databases">
        <title>Complete sequence of Clostridium cellulovorans 743B.</title>
        <authorList>
            <consortium name="US DOE Joint Genome Institute"/>
            <person name="Lucas S."/>
            <person name="Copeland A."/>
            <person name="Lapidus A."/>
            <person name="Cheng J.-F."/>
            <person name="Bruce D."/>
            <person name="Goodwin L."/>
            <person name="Pitluck S."/>
            <person name="Chertkov O."/>
            <person name="Detter J.C."/>
            <person name="Han C."/>
            <person name="Tapia R."/>
            <person name="Land M."/>
            <person name="Hauser L."/>
            <person name="Chang Y.-J."/>
            <person name="Jeffries C."/>
            <person name="Kyrpides N."/>
            <person name="Ivanova N."/>
            <person name="Mikhailova N."/>
            <person name="Hemme C.L."/>
            <person name="Woyke T."/>
        </authorList>
    </citation>
    <scope>NUCLEOTIDE SEQUENCE [LARGE SCALE GENOMIC DNA]</scope>
    <source>
        <strain evidence="3">ATCC 35296 / DSM 3052 / OCM 3 / 743B</strain>
    </source>
</reference>
<name>D9SPI8_CLOC7</name>
<protein>
    <submittedName>
        <fullName evidence="2">Uncharacterized protein</fullName>
    </submittedName>
</protein>
<dbReference type="HOGENOM" id="CLU_2583523_0_0_9"/>
<evidence type="ECO:0000256" key="1">
    <source>
        <dbReference type="SAM" id="MobiDB-lite"/>
    </source>
</evidence>
<evidence type="ECO:0000313" key="3">
    <source>
        <dbReference type="Proteomes" id="UP000002730"/>
    </source>
</evidence>
<gene>
    <name evidence="2" type="ordered locus">Clocel_0253</name>
</gene>
<dbReference type="AlphaFoldDB" id="D9SPI8"/>
<feature type="region of interest" description="Disordered" evidence="1">
    <location>
        <begin position="47"/>
        <end position="74"/>
    </location>
</feature>
<proteinExistence type="predicted"/>
<accession>D9SPI8</accession>